<name>A0ABW5JJC1_9BACT</name>
<sequence length="429" mass="48836">MESRKEFLKKLGTGAAVFGAGAFFSPLQAKDITQDLQRFSGTPNELARNEDYWARVQQAFTVDRSLINLNNGGVSPAPEYVQAAMKRHLDYSNEAPVYTMWRILEPQREGVRKRIARNFGVDAEEIALTRNASESLQICQFGFDLKAGDEVLTTDQDYPRMINTFKQRERREGIKLKQFSIPVPAENDDEIVRLFEENITPKTKLILMCHIINITGQILPVKKVVNMARKKGIPVIVDGAHAYAHFDFDHSDLDCDYYTTSLHKWLFAPHGTGMLYVKKDKIKELWPLMAAQESQDEDIRKFEEIGTHPAANYLAIAEALTFHEGIGPKRKEARLKHLNDLWIDELVDGDKVVLHTSRDPKYACGIATVEIKGMEPGELNSALWRDYRIITTPIVHDQFQGIRVTPNVYTTLEEVGRFVDAMKEQIAKV</sequence>
<evidence type="ECO:0000313" key="3">
    <source>
        <dbReference type="EMBL" id="MFD2531835.1"/>
    </source>
</evidence>
<protein>
    <submittedName>
        <fullName evidence="3">Aminotransferase class V-fold PLP-dependent enzyme</fullName>
    </submittedName>
</protein>
<keyword evidence="1" id="KW-0663">Pyridoxal phosphate</keyword>
<keyword evidence="3" id="KW-0032">Aminotransferase</keyword>
<reference evidence="4" key="1">
    <citation type="journal article" date="2019" name="Int. J. Syst. Evol. Microbiol.">
        <title>The Global Catalogue of Microorganisms (GCM) 10K type strain sequencing project: providing services to taxonomists for standard genome sequencing and annotation.</title>
        <authorList>
            <consortium name="The Broad Institute Genomics Platform"/>
            <consortium name="The Broad Institute Genome Sequencing Center for Infectious Disease"/>
            <person name="Wu L."/>
            <person name="Ma J."/>
        </authorList>
    </citation>
    <scope>NUCLEOTIDE SEQUENCE [LARGE SCALE GENOMIC DNA]</scope>
    <source>
        <strain evidence="4">KCTC 52042</strain>
    </source>
</reference>
<dbReference type="InterPro" id="IPR015424">
    <property type="entry name" value="PyrdxlP-dep_Trfase"/>
</dbReference>
<dbReference type="InterPro" id="IPR006311">
    <property type="entry name" value="TAT_signal"/>
</dbReference>
<dbReference type="Proteomes" id="UP001597460">
    <property type="component" value="Unassembled WGS sequence"/>
</dbReference>
<dbReference type="Gene3D" id="3.90.1150.10">
    <property type="entry name" value="Aspartate Aminotransferase, domain 1"/>
    <property type="match status" value="1"/>
</dbReference>
<dbReference type="SUPFAM" id="SSF53383">
    <property type="entry name" value="PLP-dependent transferases"/>
    <property type="match status" value="1"/>
</dbReference>
<dbReference type="PANTHER" id="PTHR43092:SF6">
    <property type="entry name" value="BLR1280 PROTEIN"/>
    <property type="match status" value="1"/>
</dbReference>
<dbReference type="Pfam" id="PF00266">
    <property type="entry name" value="Aminotran_5"/>
    <property type="match status" value="1"/>
</dbReference>
<comment type="caution">
    <text evidence="3">The sequence shown here is derived from an EMBL/GenBank/DDBJ whole genome shotgun (WGS) entry which is preliminary data.</text>
</comment>
<dbReference type="InterPro" id="IPR015422">
    <property type="entry name" value="PyrdxlP-dep_Trfase_small"/>
</dbReference>
<feature type="domain" description="Aminotransferase class V" evidence="2">
    <location>
        <begin position="68"/>
        <end position="386"/>
    </location>
</feature>
<dbReference type="PROSITE" id="PS51318">
    <property type="entry name" value="TAT"/>
    <property type="match status" value="1"/>
</dbReference>
<accession>A0ABW5JJC1</accession>
<gene>
    <name evidence="3" type="ORF">ACFSVN_05205</name>
</gene>
<evidence type="ECO:0000313" key="4">
    <source>
        <dbReference type="Proteomes" id="UP001597460"/>
    </source>
</evidence>
<evidence type="ECO:0000259" key="2">
    <source>
        <dbReference type="Pfam" id="PF00266"/>
    </source>
</evidence>
<proteinExistence type="predicted"/>
<keyword evidence="3" id="KW-0808">Transferase</keyword>
<keyword evidence="4" id="KW-1185">Reference proteome</keyword>
<dbReference type="InterPro" id="IPR015421">
    <property type="entry name" value="PyrdxlP-dep_Trfase_major"/>
</dbReference>
<dbReference type="Gene3D" id="3.40.640.10">
    <property type="entry name" value="Type I PLP-dependent aspartate aminotransferase-like (Major domain)"/>
    <property type="match status" value="1"/>
</dbReference>
<evidence type="ECO:0000256" key="1">
    <source>
        <dbReference type="ARBA" id="ARBA00022898"/>
    </source>
</evidence>
<dbReference type="RefSeq" id="WP_390299594.1">
    <property type="nucleotide sequence ID" value="NZ_JBHULI010000022.1"/>
</dbReference>
<dbReference type="GO" id="GO:0008483">
    <property type="term" value="F:transaminase activity"/>
    <property type="evidence" value="ECO:0007669"/>
    <property type="project" value="UniProtKB-KW"/>
</dbReference>
<dbReference type="PANTHER" id="PTHR43092">
    <property type="entry name" value="L-CYSTEINE DESULFHYDRASE"/>
    <property type="match status" value="1"/>
</dbReference>
<organism evidence="3 4">
    <name type="scientific">Gracilimonas halophila</name>
    <dbReference type="NCBI Taxonomy" id="1834464"/>
    <lineage>
        <taxon>Bacteria</taxon>
        <taxon>Pseudomonadati</taxon>
        <taxon>Balneolota</taxon>
        <taxon>Balneolia</taxon>
        <taxon>Balneolales</taxon>
        <taxon>Balneolaceae</taxon>
        <taxon>Gracilimonas</taxon>
    </lineage>
</organism>
<dbReference type="InterPro" id="IPR000192">
    <property type="entry name" value="Aminotrans_V_dom"/>
</dbReference>
<dbReference type="EMBL" id="JBHULI010000022">
    <property type="protein sequence ID" value="MFD2531835.1"/>
    <property type="molecule type" value="Genomic_DNA"/>
</dbReference>